<proteinExistence type="predicted"/>
<gene>
    <name evidence="1" type="ORF">OBBRIDRAFT_225132</name>
</gene>
<accession>A0A8E2ALM4</accession>
<evidence type="ECO:0000313" key="2">
    <source>
        <dbReference type="Proteomes" id="UP000250043"/>
    </source>
</evidence>
<name>A0A8E2ALM4_9APHY</name>
<dbReference type="AlphaFoldDB" id="A0A8E2ALM4"/>
<evidence type="ECO:0000313" key="1">
    <source>
        <dbReference type="EMBL" id="OCH86453.1"/>
    </source>
</evidence>
<keyword evidence="2" id="KW-1185">Reference proteome</keyword>
<dbReference type="EMBL" id="KV722527">
    <property type="protein sequence ID" value="OCH86453.1"/>
    <property type="molecule type" value="Genomic_DNA"/>
</dbReference>
<organism evidence="1 2">
    <name type="scientific">Obba rivulosa</name>
    <dbReference type="NCBI Taxonomy" id="1052685"/>
    <lineage>
        <taxon>Eukaryota</taxon>
        <taxon>Fungi</taxon>
        <taxon>Dikarya</taxon>
        <taxon>Basidiomycota</taxon>
        <taxon>Agaricomycotina</taxon>
        <taxon>Agaricomycetes</taxon>
        <taxon>Polyporales</taxon>
        <taxon>Gelatoporiaceae</taxon>
        <taxon>Obba</taxon>
    </lineage>
</organism>
<reference evidence="1 2" key="1">
    <citation type="submission" date="2016-07" db="EMBL/GenBank/DDBJ databases">
        <title>Draft genome of the white-rot fungus Obba rivulosa 3A-2.</title>
        <authorList>
            <consortium name="DOE Joint Genome Institute"/>
            <person name="Miettinen O."/>
            <person name="Riley R."/>
            <person name="Acob R."/>
            <person name="Barry K."/>
            <person name="Cullen D."/>
            <person name="De Vries R."/>
            <person name="Hainaut M."/>
            <person name="Hatakka A."/>
            <person name="Henrissat B."/>
            <person name="Hilden K."/>
            <person name="Kuo R."/>
            <person name="Labutti K."/>
            <person name="Lipzen A."/>
            <person name="Makela M.R."/>
            <person name="Sandor L."/>
            <person name="Spatafora J.W."/>
            <person name="Grigoriev I.V."/>
            <person name="Hibbett D.S."/>
        </authorList>
    </citation>
    <scope>NUCLEOTIDE SEQUENCE [LARGE SCALE GENOMIC DNA]</scope>
    <source>
        <strain evidence="1 2">3A-2</strain>
    </source>
</reference>
<sequence>MGRRQRNKQLRPELEDASISSQRPFAPNLWLIAIITYSSGSVLLRSGVPIITDSLERCMLAVVLRWPSARVCLLCWEGAMEAMSLESRRHRNMAAVSTPAFDH</sequence>
<dbReference type="Proteomes" id="UP000250043">
    <property type="component" value="Unassembled WGS sequence"/>
</dbReference>
<protein>
    <submittedName>
        <fullName evidence="1">Uncharacterized protein</fullName>
    </submittedName>
</protein>